<name>A0A1G9P5Q8_9GAMM</name>
<sequence length="125" mass="13978">MRNANFDQATQQFENLFFGPARAYAALSVDYTEKLFTTQFEFAKAYADATLSQTRAMLDVKDAESLRSYVEDQQQVAKDLGERFKGDAEKVVAMNQEFAQKSQQLVESNVKAASKQATSQAKSAK</sequence>
<keyword evidence="3" id="KW-1185">Reference proteome</keyword>
<dbReference type="RefSeq" id="WP_089729872.1">
    <property type="nucleotide sequence ID" value="NZ_FNGI01000009.1"/>
</dbReference>
<dbReference type="Pfam" id="PF09361">
    <property type="entry name" value="Phasin_2"/>
    <property type="match status" value="1"/>
</dbReference>
<dbReference type="Proteomes" id="UP000198654">
    <property type="component" value="Unassembled WGS sequence"/>
</dbReference>
<accession>A0A1G9P5Q8</accession>
<evidence type="ECO:0000313" key="2">
    <source>
        <dbReference type="EMBL" id="SDL94126.1"/>
    </source>
</evidence>
<evidence type="ECO:0000259" key="1">
    <source>
        <dbReference type="Pfam" id="PF09361"/>
    </source>
</evidence>
<dbReference type="EMBL" id="FNGI01000009">
    <property type="protein sequence ID" value="SDL94126.1"/>
    <property type="molecule type" value="Genomic_DNA"/>
</dbReference>
<feature type="domain" description="Phasin" evidence="1">
    <location>
        <begin position="18"/>
        <end position="110"/>
    </location>
</feature>
<organism evidence="2 3">
    <name type="scientific">Modicisalibacter muralis</name>
    <dbReference type="NCBI Taxonomy" id="119000"/>
    <lineage>
        <taxon>Bacteria</taxon>
        <taxon>Pseudomonadati</taxon>
        <taxon>Pseudomonadota</taxon>
        <taxon>Gammaproteobacteria</taxon>
        <taxon>Oceanospirillales</taxon>
        <taxon>Halomonadaceae</taxon>
        <taxon>Modicisalibacter</taxon>
    </lineage>
</organism>
<evidence type="ECO:0000313" key="3">
    <source>
        <dbReference type="Proteomes" id="UP000198654"/>
    </source>
</evidence>
<dbReference type="STRING" id="119000.SAMN05661010_02927"/>
<protein>
    <submittedName>
        <fullName evidence="2">Phasin family protein</fullName>
    </submittedName>
</protein>
<gene>
    <name evidence="2" type="ORF">SAMN05661010_02927</name>
</gene>
<dbReference type="AlphaFoldDB" id="A0A1G9P5Q8"/>
<proteinExistence type="predicted"/>
<dbReference type="OrthoDB" id="5796765at2"/>
<reference evidence="2 3" key="1">
    <citation type="submission" date="2016-10" db="EMBL/GenBank/DDBJ databases">
        <authorList>
            <person name="de Groot N.N."/>
        </authorList>
    </citation>
    <scope>NUCLEOTIDE SEQUENCE [LARGE SCALE GENOMIC DNA]</scope>
    <source>
        <strain evidence="2 3">DSM 14789</strain>
    </source>
</reference>
<dbReference type="InterPro" id="IPR018968">
    <property type="entry name" value="Phasin"/>
</dbReference>